<dbReference type="EMBL" id="LT907988">
    <property type="protein sequence ID" value="SOE47981.1"/>
    <property type="molecule type" value="Genomic_DNA"/>
</dbReference>
<dbReference type="GO" id="GO:0005886">
    <property type="term" value="C:plasma membrane"/>
    <property type="evidence" value="ECO:0007669"/>
    <property type="project" value="UniProtKB-SubCell"/>
</dbReference>
<comment type="similarity">
    <text evidence="2 6">Belongs to the SURF1 family.</text>
</comment>
<keyword evidence="6" id="KW-1003">Cell membrane</keyword>
<proteinExistence type="inferred from homology"/>
<dbReference type="CDD" id="cd06662">
    <property type="entry name" value="SURF1"/>
    <property type="match status" value="1"/>
</dbReference>
<feature type="transmembrane region" description="Helical" evidence="6">
    <location>
        <begin position="32"/>
        <end position="54"/>
    </location>
</feature>
<feature type="transmembrane region" description="Helical" evidence="6">
    <location>
        <begin position="246"/>
        <end position="267"/>
    </location>
</feature>
<keyword evidence="5 6" id="KW-0472">Membrane</keyword>
<evidence type="ECO:0000256" key="7">
    <source>
        <dbReference type="SAM" id="MobiDB-lite"/>
    </source>
</evidence>
<dbReference type="Proteomes" id="UP000078558">
    <property type="component" value="Chromosome I"/>
</dbReference>
<feature type="compositionally biased region" description="Pro residues" evidence="7">
    <location>
        <begin position="12"/>
        <end position="21"/>
    </location>
</feature>
<dbReference type="RefSeq" id="WP_074046767.1">
    <property type="nucleotide sequence ID" value="NZ_LT907988.1"/>
</dbReference>
<evidence type="ECO:0000256" key="2">
    <source>
        <dbReference type="ARBA" id="ARBA00007165"/>
    </source>
</evidence>
<organism evidence="8 10">
    <name type="scientific">Orrella dioscoreae</name>
    <dbReference type="NCBI Taxonomy" id="1851544"/>
    <lineage>
        <taxon>Bacteria</taxon>
        <taxon>Pseudomonadati</taxon>
        <taxon>Pseudomonadota</taxon>
        <taxon>Betaproteobacteria</taxon>
        <taxon>Burkholderiales</taxon>
        <taxon>Alcaligenaceae</taxon>
        <taxon>Orrella</taxon>
    </lineage>
</organism>
<evidence type="ECO:0000313" key="9">
    <source>
        <dbReference type="EMBL" id="SOE47981.1"/>
    </source>
</evidence>
<keyword evidence="4 6" id="KW-1133">Transmembrane helix</keyword>
<dbReference type="InterPro" id="IPR002994">
    <property type="entry name" value="Surf1/Shy1"/>
</dbReference>
<comment type="subcellular location">
    <subcellularLocation>
        <location evidence="6">Cell membrane</location>
        <topology evidence="6">Multi-pass membrane protein</topology>
    </subcellularLocation>
    <subcellularLocation>
        <location evidence="1">Membrane</location>
    </subcellularLocation>
</comment>
<dbReference type="STRING" id="1851544.ODI_02510"/>
<evidence type="ECO:0000256" key="6">
    <source>
        <dbReference type="RuleBase" id="RU363076"/>
    </source>
</evidence>
<dbReference type="AlphaFoldDB" id="A0A1C3JYN6"/>
<dbReference type="InterPro" id="IPR045214">
    <property type="entry name" value="Surf1/Surf4"/>
</dbReference>
<evidence type="ECO:0000313" key="10">
    <source>
        <dbReference type="Proteomes" id="UP000078558"/>
    </source>
</evidence>
<dbReference type="KEGG" id="odi:ODI_R1160"/>
<dbReference type="PROSITE" id="PS50895">
    <property type="entry name" value="SURF1"/>
    <property type="match status" value="1"/>
</dbReference>
<dbReference type="OrthoDB" id="9807214at2"/>
<dbReference type="PANTHER" id="PTHR23427:SF2">
    <property type="entry name" value="SURFEIT LOCUS PROTEIN 1"/>
    <property type="match status" value="1"/>
</dbReference>
<evidence type="ECO:0000256" key="3">
    <source>
        <dbReference type="ARBA" id="ARBA00022692"/>
    </source>
</evidence>
<evidence type="ECO:0000256" key="4">
    <source>
        <dbReference type="ARBA" id="ARBA00022989"/>
    </source>
</evidence>
<accession>A0A1C3JYN6</accession>
<dbReference type="PANTHER" id="PTHR23427">
    <property type="entry name" value="SURFEIT LOCUS PROTEIN"/>
    <property type="match status" value="1"/>
</dbReference>
<evidence type="ECO:0000256" key="5">
    <source>
        <dbReference type="ARBA" id="ARBA00023136"/>
    </source>
</evidence>
<reference evidence="8 10" key="1">
    <citation type="submission" date="2016-06" db="EMBL/GenBank/DDBJ databases">
        <authorList>
            <person name="Kjaerup R.B."/>
            <person name="Dalgaard T.S."/>
            <person name="Juul-Madsen H.R."/>
        </authorList>
    </citation>
    <scope>NUCLEOTIDE SEQUENCE [LARGE SCALE GENOMIC DNA]</scope>
    <source>
        <strain evidence="8">Orrdi1</strain>
    </source>
</reference>
<sequence>MSTRQNQAGPPHGGPATPPPSSGDTRGPRSTLALVVLSLIGLAVFAGLLALGTWQVERRAWKLDLIHKVDTRVYAAPVDAPRQPAWAAVNNDDDVYRRVTVHGKFLHQYETFVQATTVLGPGFWVMTPLRRDDGSLLLVNRGFVPPEARDPGQRGAVSPVGPVTLTGLLRTTEPAGGFLRKNVPEASRWYSRDVAAIMAMHSLDGPVAPYFIDALPEPGSTAEARARGPVWPAAGLTVIQFNNHHLVYAITWYVLALMVAGAAWRIASEERRLRRQATLRPNGKRTPFGPG</sequence>
<evidence type="ECO:0000313" key="8">
    <source>
        <dbReference type="EMBL" id="SBT24350.1"/>
    </source>
</evidence>
<protein>
    <recommendedName>
        <fullName evidence="6">SURF1-like protein</fullName>
    </recommendedName>
</protein>
<keyword evidence="10" id="KW-1185">Reference proteome</keyword>
<reference evidence="9 10" key="2">
    <citation type="submission" date="2017-08" db="EMBL/GenBank/DDBJ databases">
        <authorList>
            <person name="de Groot N.N."/>
        </authorList>
    </citation>
    <scope>NUCLEOTIDE SEQUENCE [LARGE SCALE GENOMIC DNA]</scope>
    <source>
        <strain evidence="9">Orrdi1</strain>
    </source>
</reference>
<evidence type="ECO:0000256" key="1">
    <source>
        <dbReference type="ARBA" id="ARBA00004370"/>
    </source>
</evidence>
<gene>
    <name evidence="8" type="ORF">ODI_02510</name>
    <name evidence="9" type="ORF">ODI_R1160</name>
</gene>
<keyword evidence="3 6" id="KW-0812">Transmembrane</keyword>
<feature type="region of interest" description="Disordered" evidence="7">
    <location>
        <begin position="1"/>
        <end position="27"/>
    </location>
</feature>
<dbReference type="EMBL" id="FLRC01000008">
    <property type="protein sequence ID" value="SBT24350.1"/>
    <property type="molecule type" value="Genomic_DNA"/>
</dbReference>
<name>A0A1C3JYN6_9BURK</name>
<dbReference type="Pfam" id="PF02104">
    <property type="entry name" value="SURF1"/>
    <property type="match status" value="1"/>
</dbReference>